<comment type="caution">
    <text evidence="1">The sequence shown here is derived from an EMBL/GenBank/DDBJ whole genome shotgun (WGS) entry which is preliminary data.</text>
</comment>
<dbReference type="Proteomes" id="UP000276133">
    <property type="component" value="Unassembled WGS sequence"/>
</dbReference>
<gene>
    <name evidence="1" type="ORF">BpHYR1_014152</name>
</gene>
<protein>
    <submittedName>
        <fullName evidence="1">Uncharacterized protein</fullName>
    </submittedName>
</protein>
<sequence length="59" mass="6950">MDLLNELLTIHSTELVQLIQHFSKASINFKHLIRDIEFSSLMESDLLFGKIFHNRTHLN</sequence>
<dbReference type="EMBL" id="REGN01007005">
    <property type="protein sequence ID" value="RNA07538.1"/>
    <property type="molecule type" value="Genomic_DNA"/>
</dbReference>
<accession>A0A3M7Q996</accession>
<evidence type="ECO:0000313" key="2">
    <source>
        <dbReference type="Proteomes" id="UP000276133"/>
    </source>
</evidence>
<organism evidence="1 2">
    <name type="scientific">Brachionus plicatilis</name>
    <name type="common">Marine rotifer</name>
    <name type="synonym">Brachionus muelleri</name>
    <dbReference type="NCBI Taxonomy" id="10195"/>
    <lineage>
        <taxon>Eukaryota</taxon>
        <taxon>Metazoa</taxon>
        <taxon>Spiralia</taxon>
        <taxon>Gnathifera</taxon>
        <taxon>Rotifera</taxon>
        <taxon>Eurotatoria</taxon>
        <taxon>Monogononta</taxon>
        <taxon>Pseudotrocha</taxon>
        <taxon>Ploima</taxon>
        <taxon>Brachionidae</taxon>
        <taxon>Brachionus</taxon>
    </lineage>
</organism>
<dbReference type="AlphaFoldDB" id="A0A3M7Q996"/>
<proteinExistence type="predicted"/>
<keyword evidence="2" id="KW-1185">Reference proteome</keyword>
<reference evidence="1 2" key="1">
    <citation type="journal article" date="2018" name="Sci. Rep.">
        <title>Genomic signatures of local adaptation to the degree of environmental predictability in rotifers.</title>
        <authorList>
            <person name="Franch-Gras L."/>
            <person name="Hahn C."/>
            <person name="Garcia-Roger E.M."/>
            <person name="Carmona M.J."/>
            <person name="Serra M."/>
            <person name="Gomez A."/>
        </authorList>
    </citation>
    <scope>NUCLEOTIDE SEQUENCE [LARGE SCALE GENOMIC DNA]</scope>
    <source>
        <strain evidence="1">HYR1</strain>
    </source>
</reference>
<evidence type="ECO:0000313" key="1">
    <source>
        <dbReference type="EMBL" id="RNA07538.1"/>
    </source>
</evidence>
<name>A0A3M7Q996_BRAPC</name>